<evidence type="ECO:0000313" key="2">
    <source>
        <dbReference type="EMBL" id="KAF9605547.1"/>
    </source>
</evidence>
<reference evidence="2 3" key="1">
    <citation type="submission" date="2020-10" db="EMBL/GenBank/DDBJ databases">
        <title>The Coptis chinensis genome and diversification of protoberbering-type alkaloids.</title>
        <authorList>
            <person name="Wang B."/>
            <person name="Shu S."/>
            <person name="Song C."/>
            <person name="Liu Y."/>
        </authorList>
    </citation>
    <scope>NUCLEOTIDE SEQUENCE [LARGE SCALE GENOMIC DNA]</scope>
    <source>
        <strain evidence="2">HL-2020</strain>
        <tissue evidence="2">Leaf</tissue>
    </source>
</reference>
<gene>
    <name evidence="2" type="ORF">IFM89_017566</name>
</gene>
<dbReference type="Pfam" id="PF05641">
    <property type="entry name" value="Agenet"/>
    <property type="match status" value="2"/>
</dbReference>
<accession>A0A835HWM3</accession>
<dbReference type="SMART" id="SM00743">
    <property type="entry name" value="Agenet"/>
    <property type="match status" value="2"/>
</dbReference>
<dbReference type="Gene3D" id="2.30.30.140">
    <property type="match status" value="1"/>
</dbReference>
<proteinExistence type="predicted"/>
<dbReference type="AlphaFoldDB" id="A0A835HWM3"/>
<dbReference type="CDD" id="cd20405">
    <property type="entry name" value="Tudor_Agenet_AtDUF_rpt1_3"/>
    <property type="match status" value="1"/>
</dbReference>
<sequence>MVYSNSNKSIQQKKQYHTLTVDEKGTKPLKEFVLMVNLRPLPPREKDYNFKMNDEVDAYYNDGWWEGFVTMEKEGDRFVVYFRGSKEEIEFGKSDLRLHREYASWLPPLFGEEAPFTMLDVSTSSKLEIDQNKNLSKLEVNFDEGMHVEVSSDEDGFVGAWFTAIVVKAVGENKFLVEYQTMRTDDETELLKEEVDALHIRPPPSRKSSSGRYIVYFRENNEEIEFSSENGNGSKLSEVDFLFLR</sequence>
<dbReference type="Proteomes" id="UP000631114">
    <property type="component" value="Unassembled WGS sequence"/>
</dbReference>
<dbReference type="InterPro" id="IPR014002">
    <property type="entry name" value="Agenet_dom_plant"/>
</dbReference>
<dbReference type="PANTHER" id="PTHR31917">
    <property type="entry name" value="AGENET DOMAIN-CONTAINING PROTEIN-RELATED"/>
    <property type="match status" value="1"/>
</dbReference>
<protein>
    <recommendedName>
        <fullName evidence="1">Agenet domain-containing protein</fullName>
    </recommendedName>
</protein>
<organism evidence="2 3">
    <name type="scientific">Coptis chinensis</name>
    <dbReference type="NCBI Taxonomy" id="261450"/>
    <lineage>
        <taxon>Eukaryota</taxon>
        <taxon>Viridiplantae</taxon>
        <taxon>Streptophyta</taxon>
        <taxon>Embryophyta</taxon>
        <taxon>Tracheophyta</taxon>
        <taxon>Spermatophyta</taxon>
        <taxon>Magnoliopsida</taxon>
        <taxon>Ranunculales</taxon>
        <taxon>Ranunculaceae</taxon>
        <taxon>Coptidoideae</taxon>
        <taxon>Coptis</taxon>
    </lineage>
</organism>
<dbReference type="EMBL" id="JADFTS010000005">
    <property type="protein sequence ID" value="KAF9605547.1"/>
    <property type="molecule type" value="Genomic_DNA"/>
</dbReference>
<dbReference type="CDD" id="cd20406">
    <property type="entry name" value="Tudor_Agenet_AtDUF_rpt2_4"/>
    <property type="match status" value="1"/>
</dbReference>
<dbReference type="InterPro" id="IPR008395">
    <property type="entry name" value="Agenet-like_dom"/>
</dbReference>
<comment type="caution">
    <text evidence="2">The sequence shown here is derived from an EMBL/GenBank/DDBJ whole genome shotgun (WGS) entry which is preliminary data.</text>
</comment>
<feature type="domain" description="Agenet" evidence="1">
    <location>
        <begin position="140"/>
        <end position="208"/>
    </location>
</feature>
<keyword evidence="3" id="KW-1185">Reference proteome</keyword>
<feature type="domain" description="Agenet" evidence="1">
    <location>
        <begin position="48"/>
        <end position="104"/>
    </location>
</feature>
<name>A0A835HWM3_9MAGN</name>
<evidence type="ECO:0000313" key="3">
    <source>
        <dbReference type="Proteomes" id="UP000631114"/>
    </source>
</evidence>
<evidence type="ECO:0000259" key="1">
    <source>
        <dbReference type="SMART" id="SM00743"/>
    </source>
</evidence>
<dbReference type="OrthoDB" id="2020707at2759"/>
<dbReference type="PANTHER" id="PTHR31917:SF80">
    <property type="entry name" value="AGENET DOMAIN-CONTAINING PROTEIN-RELATED"/>
    <property type="match status" value="1"/>
</dbReference>
<feature type="non-terminal residue" evidence="2">
    <location>
        <position position="245"/>
    </location>
</feature>